<name>A0A9D5HFF4_9LILI</name>
<dbReference type="EMBL" id="JAGGNH010000004">
    <property type="protein sequence ID" value="KAJ0974268.1"/>
    <property type="molecule type" value="Genomic_DNA"/>
</dbReference>
<reference evidence="2" key="1">
    <citation type="submission" date="2021-03" db="EMBL/GenBank/DDBJ databases">
        <authorList>
            <person name="Li Z."/>
            <person name="Yang C."/>
        </authorList>
    </citation>
    <scope>NUCLEOTIDE SEQUENCE</scope>
    <source>
        <strain evidence="2">Dzin_1.0</strain>
        <tissue evidence="2">Leaf</tissue>
    </source>
</reference>
<evidence type="ECO:0000313" key="2">
    <source>
        <dbReference type="EMBL" id="KAJ0974268.1"/>
    </source>
</evidence>
<dbReference type="AlphaFoldDB" id="A0A9D5HFF4"/>
<accession>A0A9D5HFF4</accession>
<feature type="compositionally biased region" description="Polar residues" evidence="1">
    <location>
        <begin position="1"/>
        <end position="21"/>
    </location>
</feature>
<organism evidence="2 3">
    <name type="scientific">Dioscorea zingiberensis</name>
    <dbReference type="NCBI Taxonomy" id="325984"/>
    <lineage>
        <taxon>Eukaryota</taxon>
        <taxon>Viridiplantae</taxon>
        <taxon>Streptophyta</taxon>
        <taxon>Embryophyta</taxon>
        <taxon>Tracheophyta</taxon>
        <taxon>Spermatophyta</taxon>
        <taxon>Magnoliopsida</taxon>
        <taxon>Liliopsida</taxon>
        <taxon>Dioscoreales</taxon>
        <taxon>Dioscoreaceae</taxon>
        <taxon>Dioscorea</taxon>
    </lineage>
</organism>
<evidence type="ECO:0000256" key="1">
    <source>
        <dbReference type="SAM" id="MobiDB-lite"/>
    </source>
</evidence>
<reference evidence="2" key="2">
    <citation type="journal article" date="2022" name="Hortic Res">
        <title>The genome of Dioscorea zingiberensis sheds light on the biosynthesis, origin and evolution of the medicinally important diosgenin saponins.</title>
        <authorList>
            <person name="Li Y."/>
            <person name="Tan C."/>
            <person name="Li Z."/>
            <person name="Guo J."/>
            <person name="Li S."/>
            <person name="Chen X."/>
            <person name="Wang C."/>
            <person name="Dai X."/>
            <person name="Yang H."/>
            <person name="Song W."/>
            <person name="Hou L."/>
            <person name="Xu J."/>
            <person name="Tong Z."/>
            <person name="Xu A."/>
            <person name="Yuan X."/>
            <person name="Wang W."/>
            <person name="Yang Q."/>
            <person name="Chen L."/>
            <person name="Sun Z."/>
            <person name="Wang K."/>
            <person name="Pan B."/>
            <person name="Chen J."/>
            <person name="Bao Y."/>
            <person name="Liu F."/>
            <person name="Qi X."/>
            <person name="Gang D.R."/>
            <person name="Wen J."/>
            <person name="Li J."/>
        </authorList>
    </citation>
    <scope>NUCLEOTIDE SEQUENCE</scope>
    <source>
        <strain evidence="2">Dzin_1.0</strain>
    </source>
</reference>
<evidence type="ECO:0000313" key="3">
    <source>
        <dbReference type="Proteomes" id="UP001085076"/>
    </source>
</evidence>
<proteinExistence type="predicted"/>
<gene>
    <name evidence="2" type="ORF">J5N97_016233</name>
</gene>
<keyword evidence="3" id="KW-1185">Reference proteome</keyword>
<feature type="region of interest" description="Disordered" evidence="1">
    <location>
        <begin position="1"/>
        <end position="75"/>
    </location>
</feature>
<protein>
    <submittedName>
        <fullName evidence="2">Uncharacterized protein</fullName>
    </submittedName>
</protein>
<dbReference type="Proteomes" id="UP001085076">
    <property type="component" value="Miscellaneous, Linkage group lg04"/>
</dbReference>
<comment type="caution">
    <text evidence="2">The sequence shown here is derived from an EMBL/GenBank/DDBJ whole genome shotgun (WGS) entry which is preliminary data.</text>
</comment>
<sequence>MTTVVATTIGHNTRATPNRHSSSLRDPAPQPPPPGATPVQMSGPLPQRAPSGHDTVTDPSTAHARPVHASADQPSFYSCEPSFPYRQLLHASKNTERVKVLRELQQDRARSRKLLRTSGE</sequence>